<gene>
    <name evidence="2" type="ORF">M1K48_13985</name>
</gene>
<organism evidence="2 3">
    <name type="scientific">Sphingomonas glaciei</name>
    <dbReference type="NCBI Taxonomy" id="2938948"/>
    <lineage>
        <taxon>Bacteria</taxon>
        <taxon>Pseudomonadati</taxon>
        <taxon>Pseudomonadota</taxon>
        <taxon>Alphaproteobacteria</taxon>
        <taxon>Sphingomonadales</taxon>
        <taxon>Sphingomonadaceae</taxon>
        <taxon>Sphingomonas</taxon>
    </lineage>
</organism>
<sequence>MDRMGWARHARQLLLALTGLTLLTASPSHARPEFPLVTPHDEASCARPSLWVVSDADTTIYLFGTIHTHDGRAHWFDHAVRRAFDASSTLVLETLIPAEPPKADTAPQGSGLSLAKATVQSARQAGLSVRLGADMVLARAADAEGKPIIGLESFDEQLRMYQSLPPRARPATAAAAVAPAARPEQALAPYLRTMLDGWNRGDSSPIEAVVGAVRAQSPQAYRRLFADRNTAWAKWIARRLDQPGTVFVAVGTGHLVGSDSVQAKLAAVGIRSGRIN</sequence>
<feature type="chain" id="PRO_5045818359" evidence="1">
    <location>
        <begin position="31"/>
        <end position="276"/>
    </location>
</feature>
<keyword evidence="1" id="KW-0732">Signal</keyword>
<evidence type="ECO:0000256" key="1">
    <source>
        <dbReference type="SAM" id="SignalP"/>
    </source>
</evidence>
<dbReference type="PANTHER" id="PTHR40590">
    <property type="entry name" value="CYTOPLASMIC PROTEIN-RELATED"/>
    <property type="match status" value="1"/>
</dbReference>
<protein>
    <submittedName>
        <fullName evidence="2">TraB/GumN family protein</fullName>
    </submittedName>
</protein>
<proteinExistence type="predicted"/>
<dbReference type="PANTHER" id="PTHR40590:SF1">
    <property type="entry name" value="CYTOPLASMIC PROTEIN"/>
    <property type="match status" value="1"/>
</dbReference>
<keyword evidence="3" id="KW-1185">Reference proteome</keyword>
<dbReference type="RefSeq" id="WP_249503792.1">
    <property type="nucleotide sequence ID" value="NZ_CP097253.1"/>
</dbReference>
<dbReference type="Pfam" id="PF01963">
    <property type="entry name" value="TraB_PrgY_gumN"/>
    <property type="match status" value="2"/>
</dbReference>
<dbReference type="Proteomes" id="UP000831921">
    <property type="component" value="Chromosome"/>
</dbReference>
<evidence type="ECO:0000313" key="3">
    <source>
        <dbReference type="Proteomes" id="UP000831921"/>
    </source>
</evidence>
<evidence type="ECO:0000313" key="2">
    <source>
        <dbReference type="EMBL" id="UUR08013.1"/>
    </source>
</evidence>
<dbReference type="InterPro" id="IPR002816">
    <property type="entry name" value="TraB/PrgY/GumN_fam"/>
</dbReference>
<feature type="signal peptide" evidence="1">
    <location>
        <begin position="1"/>
        <end position="30"/>
    </location>
</feature>
<dbReference type="EMBL" id="CP097253">
    <property type="protein sequence ID" value="UUR08013.1"/>
    <property type="molecule type" value="Genomic_DNA"/>
</dbReference>
<reference evidence="2 3" key="1">
    <citation type="submission" date="2022-05" db="EMBL/GenBank/DDBJ databases">
        <title>S8-45 Sphingomonas ultraviolaceadurans.</title>
        <authorList>
            <person name="Liu Y."/>
        </authorList>
    </citation>
    <scope>NUCLEOTIDE SEQUENCE [LARGE SCALE GENOMIC DNA]</scope>
    <source>
        <strain evidence="2 3">S8-45</strain>
    </source>
</reference>
<dbReference type="InterPro" id="IPR047111">
    <property type="entry name" value="YbaP-like"/>
</dbReference>
<accession>A0ABY5MY34</accession>
<dbReference type="CDD" id="cd14789">
    <property type="entry name" value="Tiki"/>
    <property type="match status" value="1"/>
</dbReference>
<name>A0ABY5MY34_9SPHN</name>